<dbReference type="AlphaFoldDB" id="A0A939QJ45"/>
<feature type="domain" description="HNH" evidence="2">
    <location>
        <begin position="98"/>
        <end position="144"/>
    </location>
</feature>
<evidence type="ECO:0000313" key="3">
    <source>
        <dbReference type="EMBL" id="MBO3663859.1"/>
    </source>
</evidence>
<organism evidence="3 4">
    <name type="scientific">Microbacterium stercoris</name>
    <dbReference type="NCBI Taxonomy" id="2820289"/>
    <lineage>
        <taxon>Bacteria</taxon>
        <taxon>Bacillati</taxon>
        <taxon>Actinomycetota</taxon>
        <taxon>Actinomycetes</taxon>
        <taxon>Micrococcales</taxon>
        <taxon>Microbacteriaceae</taxon>
        <taxon>Microbacterium</taxon>
    </lineage>
</organism>
<dbReference type="RefSeq" id="WP_208503343.1">
    <property type="nucleotide sequence ID" value="NZ_JAGFOA010000003.1"/>
</dbReference>
<feature type="region of interest" description="Disordered" evidence="1">
    <location>
        <begin position="1"/>
        <end position="42"/>
    </location>
</feature>
<dbReference type="InterPro" id="IPR003615">
    <property type="entry name" value="HNH_nuc"/>
</dbReference>
<dbReference type="Gene3D" id="1.10.30.50">
    <property type="match status" value="1"/>
</dbReference>
<sequence>MSTDRRVQRADEREPLAGPDRAGGFPQMEKRPPGVSTPSASTQAKAFRFAMPKPVRITGRSSSITNSFVNGIVPVVRPTEAQIDEALEILGMTEVVVCSYCGDTASEWDHLRPLVVGQQPTGYIHEIHNLVPACGKCNQSKGNRAWREWMFGKARHAPATRGVVDLNARAERLEQYEQWGDATRVDFRAVVGEELWSAHWRNHAAILSLMREAEKTVELIRAKVAAASDEK</sequence>
<dbReference type="InterPro" id="IPR002711">
    <property type="entry name" value="HNH"/>
</dbReference>
<comment type="caution">
    <text evidence="3">The sequence shown here is derived from an EMBL/GenBank/DDBJ whole genome shotgun (WGS) entry which is preliminary data.</text>
</comment>
<gene>
    <name evidence="3" type="ORF">J5V96_10070</name>
</gene>
<dbReference type="Pfam" id="PF01844">
    <property type="entry name" value="HNH"/>
    <property type="match status" value="1"/>
</dbReference>
<evidence type="ECO:0000256" key="1">
    <source>
        <dbReference type="SAM" id="MobiDB-lite"/>
    </source>
</evidence>
<name>A0A939QJ45_9MICO</name>
<accession>A0A939QJ45</accession>
<keyword evidence="4" id="KW-1185">Reference proteome</keyword>
<dbReference type="EMBL" id="JAGFOA010000003">
    <property type="protein sequence ID" value="MBO3663859.1"/>
    <property type="molecule type" value="Genomic_DNA"/>
</dbReference>
<dbReference type="GO" id="GO:0008270">
    <property type="term" value="F:zinc ion binding"/>
    <property type="evidence" value="ECO:0007669"/>
    <property type="project" value="InterPro"/>
</dbReference>
<protein>
    <submittedName>
        <fullName evidence="3">HNH endonuclease</fullName>
    </submittedName>
</protein>
<dbReference type="Proteomes" id="UP000680132">
    <property type="component" value="Unassembled WGS sequence"/>
</dbReference>
<reference evidence="3" key="1">
    <citation type="submission" date="2021-03" db="EMBL/GenBank/DDBJ databases">
        <title>Microbacterium sp. nov., a novel actinobacterium isolated from cow dung.</title>
        <authorList>
            <person name="Zhang L."/>
        </authorList>
    </citation>
    <scope>NUCLEOTIDE SEQUENCE</scope>
    <source>
        <strain evidence="3">NEAU-LLB</strain>
    </source>
</reference>
<dbReference type="CDD" id="cd00085">
    <property type="entry name" value="HNHc"/>
    <property type="match status" value="1"/>
</dbReference>
<feature type="compositionally biased region" description="Basic and acidic residues" evidence="1">
    <location>
        <begin position="1"/>
        <end position="15"/>
    </location>
</feature>
<keyword evidence="3" id="KW-0378">Hydrolase</keyword>
<dbReference type="GO" id="GO:0004519">
    <property type="term" value="F:endonuclease activity"/>
    <property type="evidence" value="ECO:0007669"/>
    <property type="project" value="UniProtKB-KW"/>
</dbReference>
<proteinExistence type="predicted"/>
<keyword evidence="3" id="KW-0255">Endonuclease</keyword>
<evidence type="ECO:0000259" key="2">
    <source>
        <dbReference type="Pfam" id="PF01844"/>
    </source>
</evidence>
<evidence type="ECO:0000313" key="4">
    <source>
        <dbReference type="Proteomes" id="UP000680132"/>
    </source>
</evidence>
<keyword evidence="3" id="KW-0540">Nuclease</keyword>
<dbReference type="GO" id="GO:0003676">
    <property type="term" value="F:nucleic acid binding"/>
    <property type="evidence" value="ECO:0007669"/>
    <property type="project" value="InterPro"/>
</dbReference>